<keyword evidence="3" id="KW-1185">Reference proteome</keyword>
<dbReference type="Pfam" id="PF19889">
    <property type="entry name" value="DUF6362"/>
    <property type="match status" value="1"/>
</dbReference>
<sequence>MKQGRKRKQSITLAPELIDVREIEHRLIRAFRTLRALPDPERRFFQQKSAWPEVLQSFEEAYGYTDARMPKFRPTPFDCGDYLTALDWVRGLDAPAVRLIVARSFDYSFHQMGRRIGKSADTAGRYYKDAIRYAWAMANNLVQENKTGKSTGMPMTYKKTQYMVFGG</sequence>
<dbReference type="RefSeq" id="WP_048756588.1">
    <property type="nucleotide sequence ID" value="NZ_CCAZ020000001.1"/>
</dbReference>
<proteinExistence type="predicted"/>
<gene>
    <name evidence="2" type="ORF">BN961_02149</name>
</gene>
<comment type="caution">
    <text evidence="2">The sequence shown here is derived from an EMBL/GenBank/DDBJ whole genome shotgun (WGS) entry which is preliminary data.</text>
</comment>
<evidence type="ECO:0000313" key="2">
    <source>
        <dbReference type="EMBL" id="CEG08731.1"/>
    </source>
</evidence>
<evidence type="ECO:0000259" key="1">
    <source>
        <dbReference type="Pfam" id="PF19889"/>
    </source>
</evidence>
<evidence type="ECO:0000313" key="3">
    <source>
        <dbReference type="Proteomes" id="UP000035762"/>
    </source>
</evidence>
<dbReference type="Proteomes" id="UP000035762">
    <property type="component" value="Unassembled WGS sequence"/>
</dbReference>
<name>A0A090MMX2_AFIFE</name>
<dbReference type="AlphaFoldDB" id="A0A090MMX2"/>
<dbReference type="STRING" id="1035.BN961_02149"/>
<organism evidence="2 3">
    <name type="scientific">Afipia felis</name>
    <name type="common">Cat scratch disease bacillus</name>
    <dbReference type="NCBI Taxonomy" id="1035"/>
    <lineage>
        <taxon>Bacteria</taxon>
        <taxon>Pseudomonadati</taxon>
        <taxon>Pseudomonadota</taxon>
        <taxon>Alphaproteobacteria</taxon>
        <taxon>Hyphomicrobiales</taxon>
        <taxon>Nitrobacteraceae</taxon>
        <taxon>Afipia</taxon>
    </lineage>
</organism>
<feature type="domain" description="DUF6362" evidence="1">
    <location>
        <begin position="37"/>
        <end position="131"/>
    </location>
</feature>
<protein>
    <recommendedName>
        <fullName evidence="1">DUF6362 domain-containing protein</fullName>
    </recommendedName>
</protein>
<accession>A0A090MMX2</accession>
<reference evidence="2 3" key="1">
    <citation type="journal article" date="2014" name="Genome Announc.">
        <title>Genome Sequence of Afipia felis Strain 76713, Isolated in Hospital Water Using an Amoeba Co-Culture Procedure.</title>
        <authorList>
            <person name="Benamar S."/>
            <person name="La Scola B."/>
            <person name="Croce O."/>
        </authorList>
    </citation>
    <scope>NUCLEOTIDE SEQUENCE [LARGE SCALE GENOMIC DNA]</scope>
    <source>
        <strain evidence="2 3">76713</strain>
    </source>
</reference>
<dbReference type="InterPro" id="IPR045942">
    <property type="entry name" value="DUF6362"/>
</dbReference>
<dbReference type="EMBL" id="CCAZ020000001">
    <property type="protein sequence ID" value="CEG08731.1"/>
    <property type="molecule type" value="Genomic_DNA"/>
</dbReference>